<name>A0A699ZA39_HAELA</name>
<organism evidence="1 2">
    <name type="scientific">Haematococcus lacustris</name>
    <name type="common">Green alga</name>
    <name type="synonym">Haematococcus pluvialis</name>
    <dbReference type="NCBI Taxonomy" id="44745"/>
    <lineage>
        <taxon>Eukaryota</taxon>
        <taxon>Viridiplantae</taxon>
        <taxon>Chlorophyta</taxon>
        <taxon>core chlorophytes</taxon>
        <taxon>Chlorophyceae</taxon>
        <taxon>CS clade</taxon>
        <taxon>Chlamydomonadales</taxon>
        <taxon>Haematococcaceae</taxon>
        <taxon>Haematococcus</taxon>
    </lineage>
</organism>
<dbReference type="EMBL" id="BLLF01000888">
    <property type="protein sequence ID" value="GFH15704.1"/>
    <property type="molecule type" value="Genomic_DNA"/>
</dbReference>
<protein>
    <submittedName>
        <fullName evidence="1">Uncharacterized protein</fullName>
    </submittedName>
</protein>
<dbReference type="AlphaFoldDB" id="A0A699ZA39"/>
<comment type="caution">
    <text evidence="1">The sequence shown here is derived from an EMBL/GenBank/DDBJ whole genome shotgun (WGS) entry which is preliminary data.</text>
</comment>
<gene>
    <name evidence="1" type="ORF">HaLaN_11981</name>
</gene>
<accession>A0A699ZA39</accession>
<dbReference type="Proteomes" id="UP000485058">
    <property type="component" value="Unassembled WGS sequence"/>
</dbReference>
<reference evidence="1 2" key="1">
    <citation type="submission" date="2020-02" db="EMBL/GenBank/DDBJ databases">
        <title>Draft genome sequence of Haematococcus lacustris strain NIES-144.</title>
        <authorList>
            <person name="Morimoto D."/>
            <person name="Nakagawa S."/>
            <person name="Yoshida T."/>
            <person name="Sawayama S."/>
        </authorList>
    </citation>
    <scope>NUCLEOTIDE SEQUENCE [LARGE SCALE GENOMIC DNA]</scope>
    <source>
        <strain evidence="1 2">NIES-144</strain>
    </source>
</reference>
<evidence type="ECO:0000313" key="1">
    <source>
        <dbReference type="EMBL" id="GFH15704.1"/>
    </source>
</evidence>
<evidence type="ECO:0000313" key="2">
    <source>
        <dbReference type="Proteomes" id="UP000485058"/>
    </source>
</evidence>
<sequence length="29" mass="3066">MDFELRAAASSCGFNAEEVESLFDAADIG</sequence>
<proteinExistence type="predicted"/>
<keyword evidence="2" id="KW-1185">Reference proteome</keyword>